<protein>
    <submittedName>
        <fullName evidence="2">Uncharacterized protein</fullName>
    </submittedName>
</protein>
<dbReference type="PANTHER" id="PTHR21228:SF40">
    <property type="entry name" value="LD45607P"/>
    <property type="match status" value="1"/>
</dbReference>
<dbReference type="OrthoDB" id="442505at2759"/>
<sequence>MSNGEAPVSAVGKVPVREKLIRHEGLEEFDSRIPESLVKKGKFEVTQFGGGNDIWGFGAGVVVWGRIDRRLLESMAERIVKCGEEIKGTTAASLLYSFTMAKLSDRRMVDILGQAVVRGADSMKVDEITLALTALAGARDACDAAKLFMAISEPLTHRLDELRPMNISAVVQAAARARFYDYRLLSSLTHCALDKMGLDQFSTVELAMLIQGLTKLKFGSSSLHIALLSAYMGRTVGEGDAVAVAMVMDAARRRFNSLQKQKGPSRHVSSRKSAVSPLEATLAALRVGCARWVQQVDLGSVGTREVTQIATCLVAMGEVQEGESHQASLYGLFHELSKRVDEGIVEEEGQRFIAHAWRAYLTLARDESVEEEFGEKPYDKVTTGNVLHIPKVLMQVTYVASALMCENSDRSLSCNFPLPPIWLTREILLRVERRHPEGGRGRPSQDSRVMRRSVARREFDSVAAGRETTARKPFQNNTAAMVLLLASVFPAVVVVELSMAMVFEVSDLLYYLVSIPLTLWLCRVFAPSFFSISEGPSSVPEADKPMKVHMESAPPPTPVEREKCPAPMEVVEEKVEEDGKTATAAAAAEEEELPKEDEEIIAAPSSKEEGSIEVADEKCGRRVEQQQQQVDEETEAQVAAAALLVAEAAEKAERVEQGEQEEEEMSLLVIPASAVKRDRPASTKNEGGPRRKSTSLSTDTEPPGFEKYRPNSSGGGGGGGGGGGYRGHRQPTANEFEIQKNILNAANSRSVNGLLAIVDLHVEQLNSVNVSTLIHRLASITQNHEGTQRALARDGRVKRVLERAIELAPTSSCQSLSNICWAIGKLQMAEEKDVVQAIVEAAKTRLDHFRPQNFSNMLYGLSRVGYYDKELMDLVARKVANNLCTFKPQEVSNLLYAYGRLNCYNESLLSEICICVAAMMCRYDGQGVGNVMCSLAKLNYHCNHLMDAIASDVVLSPHKYGKFLISKILRPMHSLGYTNLPMLLTTSVYIVENITNIKVDEIIVVMQGFAQEGIRAPTVSSDEEMPPSMPHPSVGPLEYAQASERVDILMQHTALKLSTVAKLEEVSLEKIVQLFNLMARLGMKSSPCNGGFLLSACARILQNLDTLGGDQIKSILRSCAAMELALSSFEERLLNEITDSDDAIMPGAPSTAAGTVSCCSPQSFLDVAPAASESMPVDLLPVDDLSMLPKSVEGCGWSPECLEFLLETDEHLTQHAQQHSGVGGNAAPAGIGGGDGW</sequence>
<gene>
    <name evidence="2" type="ORF">FOL47_006754</name>
</gene>
<name>A0A7J6LPT4_PERCH</name>
<proteinExistence type="predicted"/>
<evidence type="ECO:0000313" key="2">
    <source>
        <dbReference type="EMBL" id="KAF4661305.1"/>
    </source>
</evidence>
<feature type="region of interest" description="Disordered" evidence="1">
    <location>
        <begin position="1217"/>
        <end position="1237"/>
    </location>
</feature>
<dbReference type="InterPro" id="IPR050870">
    <property type="entry name" value="FAST_kinase"/>
</dbReference>
<feature type="compositionally biased region" description="Gly residues" evidence="1">
    <location>
        <begin position="713"/>
        <end position="725"/>
    </location>
</feature>
<feature type="compositionally biased region" description="Acidic residues" evidence="1">
    <location>
        <begin position="588"/>
        <end position="600"/>
    </location>
</feature>
<comment type="caution">
    <text evidence="2">The sequence shown here is derived from an EMBL/GenBank/DDBJ whole genome shotgun (WGS) entry which is preliminary data.</text>
</comment>
<feature type="region of interest" description="Disordered" evidence="1">
    <location>
        <begin position="653"/>
        <end position="730"/>
    </location>
</feature>
<reference evidence="2 3" key="1">
    <citation type="submission" date="2020-04" db="EMBL/GenBank/DDBJ databases">
        <title>Perkinsus chesapeaki whole genome sequence.</title>
        <authorList>
            <person name="Bogema D.R."/>
        </authorList>
    </citation>
    <scope>NUCLEOTIDE SEQUENCE [LARGE SCALE GENOMIC DNA]</scope>
    <source>
        <strain evidence="2">ATCC PRA-425</strain>
    </source>
</reference>
<evidence type="ECO:0000313" key="3">
    <source>
        <dbReference type="Proteomes" id="UP000591131"/>
    </source>
</evidence>
<dbReference type="GO" id="GO:0035770">
    <property type="term" value="C:ribonucleoprotein granule"/>
    <property type="evidence" value="ECO:0007669"/>
    <property type="project" value="TreeGrafter"/>
</dbReference>
<organism evidence="2 3">
    <name type="scientific">Perkinsus chesapeaki</name>
    <name type="common">Clam parasite</name>
    <name type="synonym">Perkinsus andrewsi</name>
    <dbReference type="NCBI Taxonomy" id="330153"/>
    <lineage>
        <taxon>Eukaryota</taxon>
        <taxon>Sar</taxon>
        <taxon>Alveolata</taxon>
        <taxon>Perkinsozoa</taxon>
        <taxon>Perkinsea</taxon>
        <taxon>Perkinsida</taxon>
        <taxon>Perkinsidae</taxon>
        <taxon>Perkinsus</taxon>
    </lineage>
</organism>
<dbReference type="GO" id="GO:0044528">
    <property type="term" value="P:regulation of mitochondrial mRNA stability"/>
    <property type="evidence" value="ECO:0007669"/>
    <property type="project" value="TreeGrafter"/>
</dbReference>
<accession>A0A7J6LPT4</accession>
<dbReference type="Proteomes" id="UP000591131">
    <property type="component" value="Unassembled WGS sequence"/>
</dbReference>
<feature type="region of interest" description="Disordered" evidence="1">
    <location>
        <begin position="575"/>
        <end position="634"/>
    </location>
</feature>
<keyword evidence="3" id="KW-1185">Reference proteome</keyword>
<feature type="compositionally biased region" description="Basic and acidic residues" evidence="1">
    <location>
        <begin position="606"/>
        <end position="624"/>
    </location>
</feature>
<evidence type="ECO:0000256" key="1">
    <source>
        <dbReference type="SAM" id="MobiDB-lite"/>
    </source>
</evidence>
<dbReference type="GO" id="GO:0000963">
    <property type="term" value="P:mitochondrial RNA processing"/>
    <property type="evidence" value="ECO:0007669"/>
    <property type="project" value="TreeGrafter"/>
</dbReference>
<dbReference type="EMBL" id="JAAPAO010000383">
    <property type="protein sequence ID" value="KAF4661305.1"/>
    <property type="molecule type" value="Genomic_DNA"/>
</dbReference>
<dbReference type="PANTHER" id="PTHR21228">
    <property type="entry name" value="FAST LEU-RICH DOMAIN-CONTAINING"/>
    <property type="match status" value="1"/>
</dbReference>
<dbReference type="GO" id="GO:0005759">
    <property type="term" value="C:mitochondrial matrix"/>
    <property type="evidence" value="ECO:0007669"/>
    <property type="project" value="TreeGrafter"/>
</dbReference>
<dbReference type="GO" id="GO:0003723">
    <property type="term" value="F:RNA binding"/>
    <property type="evidence" value="ECO:0007669"/>
    <property type="project" value="TreeGrafter"/>
</dbReference>
<dbReference type="AlphaFoldDB" id="A0A7J6LPT4"/>